<evidence type="ECO:0000256" key="1">
    <source>
        <dbReference type="SAM" id="Phobius"/>
    </source>
</evidence>
<reference evidence="2" key="1">
    <citation type="submission" date="2025-08" db="UniProtKB">
        <authorList>
            <consortium name="Ensembl"/>
        </authorList>
    </citation>
    <scope>IDENTIFICATION</scope>
</reference>
<proteinExistence type="predicted"/>
<accession>A0A8C4ITX2</accession>
<evidence type="ECO:0000313" key="2">
    <source>
        <dbReference type="Ensembl" id="ENSDLAP00005061766.1"/>
    </source>
</evidence>
<keyword evidence="1" id="KW-1133">Transmembrane helix</keyword>
<feature type="transmembrane region" description="Helical" evidence="1">
    <location>
        <begin position="51"/>
        <end position="70"/>
    </location>
</feature>
<reference evidence="2" key="2">
    <citation type="submission" date="2025-09" db="UniProtKB">
        <authorList>
            <consortium name="Ensembl"/>
        </authorList>
    </citation>
    <scope>IDENTIFICATION</scope>
</reference>
<keyword evidence="1" id="KW-0812">Transmembrane</keyword>
<protein>
    <submittedName>
        <fullName evidence="2">Uncharacterized protein</fullName>
    </submittedName>
</protein>
<dbReference type="AlphaFoldDB" id="A0A8C4ITX2"/>
<name>A0A8C4ITX2_DICLA</name>
<keyword evidence="3" id="KW-1185">Reference proteome</keyword>
<organism evidence="2 3">
    <name type="scientific">Dicentrarchus labrax</name>
    <name type="common">European seabass</name>
    <name type="synonym">Morone labrax</name>
    <dbReference type="NCBI Taxonomy" id="13489"/>
    <lineage>
        <taxon>Eukaryota</taxon>
        <taxon>Metazoa</taxon>
        <taxon>Chordata</taxon>
        <taxon>Craniata</taxon>
        <taxon>Vertebrata</taxon>
        <taxon>Euteleostomi</taxon>
        <taxon>Actinopterygii</taxon>
        <taxon>Neopterygii</taxon>
        <taxon>Teleostei</taxon>
        <taxon>Neoteleostei</taxon>
        <taxon>Acanthomorphata</taxon>
        <taxon>Eupercaria</taxon>
        <taxon>Moronidae</taxon>
        <taxon>Dicentrarchus</taxon>
    </lineage>
</organism>
<keyword evidence="1" id="KW-0472">Membrane</keyword>
<sequence>MVTLVSPLALFLLVICTHICIKTFRYAHFPQPNNSSQTPKRYSLLYRLLEHYIYTVGFAIVLLTLISLLIEMNNYKSHQRDVDLKLTAFISTVFYSLFL</sequence>
<evidence type="ECO:0000313" key="3">
    <source>
        <dbReference type="Proteomes" id="UP000694389"/>
    </source>
</evidence>
<dbReference type="Ensembl" id="ENSDLAT00005065399.2">
    <property type="protein sequence ID" value="ENSDLAP00005061766.1"/>
    <property type="gene ID" value="ENSDLAG00005025821.2"/>
</dbReference>
<dbReference type="Proteomes" id="UP000694389">
    <property type="component" value="Unassembled WGS sequence"/>
</dbReference>